<name>A0A4Z2H4E8_9TELE</name>
<evidence type="ECO:0000313" key="2">
    <source>
        <dbReference type="EMBL" id="TNN59694.1"/>
    </source>
</evidence>
<proteinExistence type="predicted"/>
<gene>
    <name evidence="2" type="ORF">EYF80_030065</name>
</gene>
<accession>A0A4Z2H4E8</accession>
<sequence length="61" mass="6847">MCAGANYVHSPPPEAPSPSWDERRRVTERTSRLDPTVIREKVDTLESHRGERGATDRTSSP</sequence>
<feature type="region of interest" description="Disordered" evidence="1">
    <location>
        <begin position="1"/>
        <end position="61"/>
    </location>
</feature>
<comment type="caution">
    <text evidence="2">The sequence shown here is derived from an EMBL/GenBank/DDBJ whole genome shotgun (WGS) entry which is preliminary data.</text>
</comment>
<reference evidence="2 3" key="1">
    <citation type="submission" date="2019-03" db="EMBL/GenBank/DDBJ databases">
        <title>First draft genome of Liparis tanakae, snailfish: a comprehensive survey of snailfish specific genes.</title>
        <authorList>
            <person name="Kim W."/>
            <person name="Song I."/>
            <person name="Jeong J.-H."/>
            <person name="Kim D."/>
            <person name="Kim S."/>
            <person name="Ryu S."/>
            <person name="Song J.Y."/>
            <person name="Lee S.K."/>
        </authorList>
    </citation>
    <scope>NUCLEOTIDE SEQUENCE [LARGE SCALE GENOMIC DNA]</scope>
    <source>
        <tissue evidence="2">Muscle</tissue>
    </source>
</reference>
<evidence type="ECO:0000256" key="1">
    <source>
        <dbReference type="SAM" id="MobiDB-lite"/>
    </source>
</evidence>
<dbReference type="AlphaFoldDB" id="A0A4Z2H4E8"/>
<organism evidence="2 3">
    <name type="scientific">Liparis tanakae</name>
    <name type="common">Tanaka's snailfish</name>
    <dbReference type="NCBI Taxonomy" id="230148"/>
    <lineage>
        <taxon>Eukaryota</taxon>
        <taxon>Metazoa</taxon>
        <taxon>Chordata</taxon>
        <taxon>Craniata</taxon>
        <taxon>Vertebrata</taxon>
        <taxon>Euteleostomi</taxon>
        <taxon>Actinopterygii</taxon>
        <taxon>Neopterygii</taxon>
        <taxon>Teleostei</taxon>
        <taxon>Neoteleostei</taxon>
        <taxon>Acanthomorphata</taxon>
        <taxon>Eupercaria</taxon>
        <taxon>Perciformes</taxon>
        <taxon>Cottioidei</taxon>
        <taxon>Cottales</taxon>
        <taxon>Liparidae</taxon>
        <taxon>Liparis</taxon>
    </lineage>
</organism>
<dbReference type="EMBL" id="SRLO01000350">
    <property type="protein sequence ID" value="TNN59694.1"/>
    <property type="molecule type" value="Genomic_DNA"/>
</dbReference>
<feature type="compositionally biased region" description="Basic and acidic residues" evidence="1">
    <location>
        <begin position="20"/>
        <end position="55"/>
    </location>
</feature>
<protein>
    <submittedName>
        <fullName evidence="2">Uncharacterized protein</fullName>
    </submittedName>
</protein>
<evidence type="ECO:0000313" key="3">
    <source>
        <dbReference type="Proteomes" id="UP000314294"/>
    </source>
</evidence>
<keyword evidence="3" id="KW-1185">Reference proteome</keyword>
<dbReference type="Proteomes" id="UP000314294">
    <property type="component" value="Unassembled WGS sequence"/>
</dbReference>